<proteinExistence type="predicted"/>
<evidence type="ECO:0000313" key="3">
    <source>
        <dbReference type="Proteomes" id="UP000799766"/>
    </source>
</evidence>
<dbReference type="EMBL" id="MU001683">
    <property type="protein sequence ID" value="KAF2456434.1"/>
    <property type="molecule type" value="Genomic_DNA"/>
</dbReference>
<feature type="region of interest" description="Disordered" evidence="1">
    <location>
        <begin position="194"/>
        <end position="318"/>
    </location>
</feature>
<feature type="compositionally biased region" description="Polar residues" evidence="1">
    <location>
        <begin position="303"/>
        <end position="318"/>
    </location>
</feature>
<dbReference type="Proteomes" id="UP000799766">
    <property type="component" value="Unassembled WGS sequence"/>
</dbReference>
<feature type="compositionally biased region" description="Polar residues" evidence="1">
    <location>
        <begin position="1"/>
        <end position="16"/>
    </location>
</feature>
<organism evidence="2 3">
    <name type="scientific">Lineolata rhizophorae</name>
    <dbReference type="NCBI Taxonomy" id="578093"/>
    <lineage>
        <taxon>Eukaryota</taxon>
        <taxon>Fungi</taxon>
        <taxon>Dikarya</taxon>
        <taxon>Ascomycota</taxon>
        <taxon>Pezizomycotina</taxon>
        <taxon>Dothideomycetes</taxon>
        <taxon>Dothideomycetes incertae sedis</taxon>
        <taxon>Lineolatales</taxon>
        <taxon>Lineolataceae</taxon>
        <taxon>Lineolata</taxon>
    </lineage>
</organism>
<dbReference type="AlphaFoldDB" id="A0A6A6NY25"/>
<feature type="compositionally biased region" description="Pro residues" evidence="1">
    <location>
        <begin position="54"/>
        <end position="69"/>
    </location>
</feature>
<evidence type="ECO:0000313" key="2">
    <source>
        <dbReference type="EMBL" id="KAF2456434.1"/>
    </source>
</evidence>
<protein>
    <submittedName>
        <fullName evidence="2">Uncharacterized protein</fullName>
    </submittedName>
</protein>
<feature type="compositionally biased region" description="Basic and acidic residues" evidence="1">
    <location>
        <begin position="200"/>
        <end position="209"/>
    </location>
</feature>
<evidence type="ECO:0000256" key="1">
    <source>
        <dbReference type="SAM" id="MobiDB-lite"/>
    </source>
</evidence>
<accession>A0A6A6NY25</accession>
<gene>
    <name evidence="2" type="ORF">BDY21DRAFT_347123</name>
</gene>
<feature type="compositionally biased region" description="Polar residues" evidence="1">
    <location>
        <begin position="97"/>
        <end position="112"/>
    </location>
</feature>
<name>A0A6A6NY25_9PEZI</name>
<keyword evidence="3" id="KW-1185">Reference proteome</keyword>
<reference evidence="2" key="1">
    <citation type="journal article" date="2020" name="Stud. Mycol.">
        <title>101 Dothideomycetes genomes: a test case for predicting lifestyles and emergence of pathogens.</title>
        <authorList>
            <person name="Haridas S."/>
            <person name="Albert R."/>
            <person name="Binder M."/>
            <person name="Bloem J."/>
            <person name="Labutti K."/>
            <person name="Salamov A."/>
            <person name="Andreopoulos B."/>
            <person name="Baker S."/>
            <person name="Barry K."/>
            <person name="Bills G."/>
            <person name="Bluhm B."/>
            <person name="Cannon C."/>
            <person name="Castanera R."/>
            <person name="Culley D."/>
            <person name="Daum C."/>
            <person name="Ezra D."/>
            <person name="Gonzalez J."/>
            <person name="Henrissat B."/>
            <person name="Kuo A."/>
            <person name="Liang C."/>
            <person name="Lipzen A."/>
            <person name="Lutzoni F."/>
            <person name="Magnuson J."/>
            <person name="Mondo S."/>
            <person name="Nolan M."/>
            <person name="Ohm R."/>
            <person name="Pangilinan J."/>
            <person name="Park H.-J."/>
            <person name="Ramirez L."/>
            <person name="Alfaro M."/>
            <person name="Sun H."/>
            <person name="Tritt A."/>
            <person name="Yoshinaga Y."/>
            <person name="Zwiers L.-H."/>
            <person name="Turgeon B."/>
            <person name="Goodwin S."/>
            <person name="Spatafora J."/>
            <person name="Crous P."/>
            <person name="Grigoriev I."/>
        </authorList>
    </citation>
    <scope>NUCLEOTIDE SEQUENCE</scope>
    <source>
        <strain evidence="2">ATCC 16933</strain>
    </source>
</reference>
<feature type="region of interest" description="Disordered" evidence="1">
    <location>
        <begin position="1"/>
        <end position="116"/>
    </location>
</feature>
<sequence length="332" mass="36154">MSSSLSSTAILPNRPSSRYPPGASSRYSSTSLPRVEAPRPMSFAPATQIAPSPILAPPPVPTQQLPPGPKTMAPATTKPPKPRKAVATTKKLDPQRWNPTQSQGNTSNSRPSGGSEPCNHKKLIPCFYTTSSLCCGCKDKRPPPFTREARTAAYCIHCRNVWMKKPVCDLPPWWQLGDENSKDLVQFVYNPKVTKSKPPKASDRTHGKMFDLGPKYPTSLHEDTETAGSPKRAEFENRLVIGGRNSKHKNQRPRSTYPTEDLRSNVEDSGPAVGQPKFRVPVTNNSNPDAERRIGGTKAAQKQGRNTSGSSLSASQGTCIRNLSKKAVISTS</sequence>